<dbReference type="InterPro" id="IPR006640">
    <property type="entry name" value="SprT-like_domain"/>
</dbReference>
<reference evidence="4" key="1">
    <citation type="submission" date="2025-08" db="UniProtKB">
        <authorList>
            <consortium name="RefSeq"/>
        </authorList>
    </citation>
    <scope>IDENTIFICATION</scope>
    <source>
        <strain evidence="4">11010-0011.00</strain>
        <tissue evidence="4">Whole body</tissue>
    </source>
</reference>
<dbReference type="GO" id="GO:0006974">
    <property type="term" value="P:DNA damage response"/>
    <property type="evidence" value="ECO:0007669"/>
    <property type="project" value="UniProtKB-ARBA"/>
</dbReference>
<dbReference type="OrthoDB" id="20772at2759"/>
<dbReference type="GO" id="GO:0005634">
    <property type="term" value="C:nucleus"/>
    <property type="evidence" value="ECO:0007669"/>
    <property type="project" value="TreeGrafter"/>
</dbReference>
<evidence type="ECO:0000256" key="1">
    <source>
        <dbReference type="SAM" id="MobiDB-lite"/>
    </source>
</evidence>
<evidence type="ECO:0000313" key="3">
    <source>
        <dbReference type="Proteomes" id="UP000504634"/>
    </source>
</evidence>
<organism evidence="3 4">
    <name type="scientific">Drosophila lebanonensis</name>
    <name type="common">Fruit fly</name>
    <name type="synonym">Scaptodrosophila lebanonensis</name>
    <dbReference type="NCBI Taxonomy" id="7225"/>
    <lineage>
        <taxon>Eukaryota</taxon>
        <taxon>Metazoa</taxon>
        <taxon>Ecdysozoa</taxon>
        <taxon>Arthropoda</taxon>
        <taxon>Hexapoda</taxon>
        <taxon>Insecta</taxon>
        <taxon>Pterygota</taxon>
        <taxon>Neoptera</taxon>
        <taxon>Endopterygota</taxon>
        <taxon>Diptera</taxon>
        <taxon>Brachycera</taxon>
        <taxon>Muscomorpha</taxon>
        <taxon>Ephydroidea</taxon>
        <taxon>Drosophilidae</taxon>
        <taxon>Scaptodrosophila</taxon>
    </lineage>
</organism>
<name>A0A6J2UCH5_DROLE</name>
<feature type="domain" description="SprT-like" evidence="2">
    <location>
        <begin position="243"/>
        <end position="392"/>
    </location>
</feature>
<proteinExistence type="predicted"/>
<protein>
    <submittedName>
        <fullName evidence="4">Uncharacterized protein LOC115632939</fullName>
    </submittedName>
</protein>
<gene>
    <name evidence="4" type="primary">LOC115632939</name>
</gene>
<feature type="region of interest" description="Disordered" evidence="1">
    <location>
        <begin position="63"/>
        <end position="85"/>
    </location>
</feature>
<dbReference type="PANTHER" id="PTHR23099:SF0">
    <property type="entry name" value="GERM CELL NUCLEAR ACIDIC PROTEIN"/>
    <property type="match status" value="1"/>
</dbReference>
<evidence type="ECO:0000259" key="2">
    <source>
        <dbReference type="SMART" id="SM00731"/>
    </source>
</evidence>
<feature type="region of interest" description="Disordered" evidence="1">
    <location>
        <begin position="23"/>
        <end position="48"/>
    </location>
</feature>
<dbReference type="PANTHER" id="PTHR23099">
    <property type="entry name" value="TRANSCRIPTIONAL REGULATOR"/>
    <property type="match status" value="1"/>
</dbReference>
<evidence type="ECO:0000313" key="4">
    <source>
        <dbReference type="RefSeq" id="XP_030386094.1"/>
    </source>
</evidence>
<keyword evidence="3" id="KW-1185">Reference proteome</keyword>
<dbReference type="SMART" id="SM00731">
    <property type="entry name" value="SprT"/>
    <property type="match status" value="1"/>
</dbReference>
<dbReference type="AlphaFoldDB" id="A0A6J2UCH5"/>
<sequence>METKRKMITRYGRRVRARVELTLDSSMEQSNSDGCNEDPYENAPKQKKPRILSCSSNMNITHTRLQSDSSLERSDTNCSPKRGRFSRKEKKSEVLIFLDLHNPIAIIKLEPIVSDHDDDLKIMLNNFLGILPSKRYLYIPEAVGMDKTKRSHNNSHMEPKANSEDPDTLMIENLKYFCKNASDPIHDSQLLSNIKQDGKFRVFVEQHPHLCKFIVSMDYKSYLAMCQVDSLYQGRSDFGQHKEVLAQIIFHVLNHKIFNDALKPEIKWMSKMSNRSTCVHTIGVGSGGQRESKILLSTKITHVGVLIKAMFHEMCHSAAFVFDGETGHGEYTRKWASKAKSKMPRLPEIGECASSYKYCCTFCRRHSYGNMNFKHQLKELRCHFCQFELIVVSTDDAFCHTLTEEIPRANKYSEFIKKHYLQAAELGHTDKMKELNALYLSTL</sequence>
<dbReference type="RefSeq" id="XP_030386094.1">
    <property type="nucleotide sequence ID" value="XM_030530234.1"/>
</dbReference>
<feature type="compositionally biased region" description="Polar residues" evidence="1">
    <location>
        <begin position="23"/>
        <end position="34"/>
    </location>
</feature>
<dbReference type="GeneID" id="115632939"/>
<accession>A0A6J2UCH5</accession>
<dbReference type="Pfam" id="PF10263">
    <property type="entry name" value="SprT-like"/>
    <property type="match status" value="1"/>
</dbReference>
<dbReference type="Proteomes" id="UP000504634">
    <property type="component" value="Unplaced"/>
</dbReference>